<protein>
    <recommendedName>
        <fullName evidence="8">Cytochrome P450</fullName>
    </recommendedName>
</protein>
<keyword evidence="3 5" id="KW-0479">Metal-binding</keyword>
<name>A0A9P5H7J4_9HYPO</name>
<evidence type="ECO:0000256" key="5">
    <source>
        <dbReference type="PIRSR" id="PIRSR602401-1"/>
    </source>
</evidence>
<dbReference type="OrthoDB" id="1470350at2759"/>
<dbReference type="PRINTS" id="PR00463">
    <property type="entry name" value="EP450I"/>
</dbReference>
<evidence type="ECO:0000256" key="1">
    <source>
        <dbReference type="ARBA" id="ARBA00010617"/>
    </source>
</evidence>
<dbReference type="PANTHER" id="PTHR24305">
    <property type="entry name" value="CYTOCHROME P450"/>
    <property type="match status" value="1"/>
</dbReference>
<dbReference type="Proteomes" id="UP000722485">
    <property type="component" value="Unassembled WGS sequence"/>
</dbReference>
<dbReference type="InterPro" id="IPR001128">
    <property type="entry name" value="Cyt_P450"/>
</dbReference>
<comment type="caution">
    <text evidence="6">The sequence shown here is derived from an EMBL/GenBank/DDBJ whole genome shotgun (WGS) entry which is preliminary data.</text>
</comment>
<dbReference type="SUPFAM" id="SSF48264">
    <property type="entry name" value="Cytochrome P450"/>
    <property type="match status" value="1"/>
</dbReference>
<organism evidence="6 7">
    <name type="scientific">Cylindrodendrum hubeiense</name>
    <dbReference type="NCBI Taxonomy" id="595255"/>
    <lineage>
        <taxon>Eukaryota</taxon>
        <taxon>Fungi</taxon>
        <taxon>Dikarya</taxon>
        <taxon>Ascomycota</taxon>
        <taxon>Pezizomycotina</taxon>
        <taxon>Sordariomycetes</taxon>
        <taxon>Hypocreomycetidae</taxon>
        <taxon>Hypocreales</taxon>
        <taxon>Nectriaceae</taxon>
        <taxon>Cylindrodendrum</taxon>
    </lineage>
</organism>
<dbReference type="InterPro" id="IPR050121">
    <property type="entry name" value="Cytochrome_P450_monoxygenase"/>
</dbReference>
<dbReference type="InterPro" id="IPR002401">
    <property type="entry name" value="Cyt_P450_E_grp-I"/>
</dbReference>
<evidence type="ECO:0000313" key="6">
    <source>
        <dbReference type="EMBL" id="KAF7547585.1"/>
    </source>
</evidence>
<gene>
    <name evidence="6" type="ORF">G7Z17_g7616</name>
</gene>
<feature type="binding site" description="axial binding residue" evidence="5">
    <location>
        <position position="505"/>
    </location>
    <ligand>
        <name>heme</name>
        <dbReference type="ChEBI" id="CHEBI:30413"/>
    </ligand>
    <ligandPart>
        <name>Fe</name>
        <dbReference type="ChEBI" id="CHEBI:18248"/>
    </ligandPart>
</feature>
<dbReference type="GO" id="GO:0020037">
    <property type="term" value="F:heme binding"/>
    <property type="evidence" value="ECO:0007669"/>
    <property type="project" value="InterPro"/>
</dbReference>
<sequence length="566" mass="64234">MCPKTDLHPHRPTQRQAALQHDFRRPNQTRAKAIYRAPAIRPEIVGNVLSNSWDLRGRGRALGSGLLFYHIVLYPFYLSPLRHLPSPKQPPLHRRLLGEASYEKLIQWINEIPNDGLIRYYGFLNAERVLVTTPQGCKDVLQTQGYNYIKLPWALEVMGQFAPRGILVAPPQMHKIDRKLLQPAFKFKYIKSLYPTFWAEGAKFLNIIEKELRETENGTINIGERLHHVTLDIITLTSFGASIDAVENPASTRVKHFRNLFATKKDHLIYRRNAFLLPYFIYRRLPVKARHEIMTARDVIADFIRPLIQQRRRDAKEATSKQYTQGDIIATLLQSGETFSDDYLIDQSMDFMVAGQETTATAVTFALYSLSENPEFQSRLRKEVREKLPSPSTNAEVDAGLVESLPYLTAVCNEVLRLFSPVVYCHRQTTAPNTMIGPVPIPQDTVVTVAPGVIHESRQVWGPQAGEFDPERWLARKDGEVKVDPLGGTNDPWAVMPFTYGPRQCIGERFARGEMMSLVAQLVGRFEWKFKGIGRNGDRPMKIVHTVVAGPAGGNVTMYAHPIGGW</sequence>
<accession>A0A9P5H7J4</accession>
<dbReference type="EMBL" id="JAANBB010000174">
    <property type="protein sequence ID" value="KAF7547585.1"/>
    <property type="molecule type" value="Genomic_DNA"/>
</dbReference>
<dbReference type="InterPro" id="IPR036396">
    <property type="entry name" value="Cyt_P450_sf"/>
</dbReference>
<dbReference type="AlphaFoldDB" id="A0A9P5H7J4"/>
<keyword evidence="4 5" id="KW-0408">Iron</keyword>
<proteinExistence type="inferred from homology"/>
<dbReference type="PANTHER" id="PTHR24305:SF166">
    <property type="entry name" value="CYTOCHROME P450 12A4, MITOCHONDRIAL-RELATED"/>
    <property type="match status" value="1"/>
</dbReference>
<reference evidence="6" key="1">
    <citation type="submission" date="2020-03" db="EMBL/GenBank/DDBJ databases">
        <title>Draft Genome Sequence of Cylindrodendrum hubeiense.</title>
        <authorList>
            <person name="Buettner E."/>
            <person name="Kellner H."/>
        </authorList>
    </citation>
    <scope>NUCLEOTIDE SEQUENCE</scope>
    <source>
        <strain evidence="6">IHI 201604</strain>
    </source>
</reference>
<dbReference type="Gene3D" id="1.10.630.10">
    <property type="entry name" value="Cytochrome P450"/>
    <property type="match status" value="1"/>
</dbReference>
<evidence type="ECO:0000256" key="4">
    <source>
        <dbReference type="ARBA" id="ARBA00023004"/>
    </source>
</evidence>
<keyword evidence="7" id="KW-1185">Reference proteome</keyword>
<keyword evidence="2 5" id="KW-0349">Heme</keyword>
<evidence type="ECO:0000313" key="7">
    <source>
        <dbReference type="Proteomes" id="UP000722485"/>
    </source>
</evidence>
<dbReference type="PRINTS" id="PR00385">
    <property type="entry name" value="P450"/>
</dbReference>
<dbReference type="GO" id="GO:0016705">
    <property type="term" value="F:oxidoreductase activity, acting on paired donors, with incorporation or reduction of molecular oxygen"/>
    <property type="evidence" value="ECO:0007669"/>
    <property type="project" value="InterPro"/>
</dbReference>
<evidence type="ECO:0008006" key="8">
    <source>
        <dbReference type="Google" id="ProtNLM"/>
    </source>
</evidence>
<comment type="similarity">
    <text evidence="1">Belongs to the cytochrome P450 family.</text>
</comment>
<comment type="cofactor">
    <cofactor evidence="5">
        <name>heme</name>
        <dbReference type="ChEBI" id="CHEBI:30413"/>
    </cofactor>
</comment>
<evidence type="ECO:0000256" key="3">
    <source>
        <dbReference type="ARBA" id="ARBA00022723"/>
    </source>
</evidence>
<dbReference type="GO" id="GO:0005506">
    <property type="term" value="F:iron ion binding"/>
    <property type="evidence" value="ECO:0007669"/>
    <property type="project" value="InterPro"/>
</dbReference>
<dbReference type="Pfam" id="PF00067">
    <property type="entry name" value="p450"/>
    <property type="match status" value="1"/>
</dbReference>
<evidence type="ECO:0000256" key="2">
    <source>
        <dbReference type="ARBA" id="ARBA00022617"/>
    </source>
</evidence>
<dbReference type="GO" id="GO:0004497">
    <property type="term" value="F:monooxygenase activity"/>
    <property type="evidence" value="ECO:0007669"/>
    <property type="project" value="InterPro"/>
</dbReference>